<dbReference type="Pfam" id="PF17172">
    <property type="entry name" value="GST_N_4"/>
    <property type="match status" value="1"/>
</dbReference>
<organism evidence="2 3">
    <name type="scientific">Lujinxingia litoralis</name>
    <dbReference type="NCBI Taxonomy" id="2211119"/>
    <lineage>
        <taxon>Bacteria</taxon>
        <taxon>Deltaproteobacteria</taxon>
        <taxon>Bradymonadales</taxon>
        <taxon>Lujinxingiaceae</taxon>
        <taxon>Lujinxingia</taxon>
    </lineage>
</organism>
<accession>A0A328C328</accession>
<dbReference type="RefSeq" id="WP_111731378.1">
    <property type="nucleotide sequence ID" value="NZ_QHKO01000013.1"/>
</dbReference>
<name>A0A328C328_9DELT</name>
<dbReference type="PANTHER" id="PTHR12289:SF41">
    <property type="entry name" value="FAILED AXON CONNECTIONS-RELATED"/>
    <property type="match status" value="1"/>
</dbReference>
<evidence type="ECO:0000313" key="2">
    <source>
        <dbReference type="EMBL" id="RAL20201.1"/>
    </source>
</evidence>
<protein>
    <recommendedName>
        <fullName evidence="1">Thioredoxin-like fold domain-containing protein</fullName>
    </recommendedName>
</protein>
<sequence>MSLEHPILLYQFPPALGLPISESPPCAKVEAYLRLTRTPYELAVGDTRRSPNKMVPFVRWPRGHLQAESSEIIAALEPRAALNADLCPTRLLAGQELARQVEEVVYDACLYDRFVVVEGWRYQRPITRALIAHFLPTALLTPATALVRRQQIRRARRGVMRAPGTGYRIACLTIARVEALLADEPFLGGPRPATVDCAIWANLIHTAATPNDSPTRRTLRASSPLMDWLLRMGESAGWDVDPATIGRFL</sequence>
<dbReference type="InterPro" id="IPR050931">
    <property type="entry name" value="Mito_Protein_Transport_Metaxin"/>
</dbReference>
<keyword evidence="3" id="KW-1185">Reference proteome</keyword>
<dbReference type="EMBL" id="QHKO01000013">
    <property type="protein sequence ID" value="RAL20201.1"/>
    <property type="molecule type" value="Genomic_DNA"/>
</dbReference>
<comment type="caution">
    <text evidence="2">The sequence shown here is derived from an EMBL/GenBank/DDBJ whole genome shotgun (WGS) entry which is preliminary data.</text>
</comment>
<dbReference type="InterPro" id="IPR012336">
    <property type="entry name" value="Thioredoxin-like_fold"/>
</dbReference>
<gene>
    <name evidence="2" type="ORF">DL240_18460</name>
</gene>
<dbReference type="InterPro" id="IPR036249">
    <property type="entry name" value="Thioredoxin-like_sf"/>
</dbReference>
<dbReference type="Proteomes" id="UP000249169">
    <property type="component" value="Unassembled WGS sequence"/>
</dbReference>
<dbReference type="GO" id="GO:0005737">
    <property type="term" value="C:cytoplasm"/>
    <property type="evidence" value="ECO:0007669"/>
    <property type="project" value="TreeGrafter"/>
</dbReference>
<reference evidence="2 3" key="1">
    <citation type="submission" date="2018-05" db="EMBL/GenBank/DDBJ databases">
        <title>Lujinxingia marina gen. nov. sp. nov., a new facultative anaerobic member of the class Deltaproteobacteria, and proposal of Lujinxingaceae fam. nov.</title>
        <authorList>
            <person name="Li C.-M."/>
        </authorList>
    </citation>
    <scope>NUCLEOTIDE SEQUENCE [LARGE SCALE GENOMIC DNA]</scope>
    <source>
        <strain evidence="2 3">B210</strain>
    </source>
</reference>
<feature type="domain" description="Thioredoxin-like fold" evidence="1">
    <location>
        <begin position="24"/>
        <end position="115"/>
    </location>
</feature>
<dbReference type="SUPFAM" id="SSF52833">
    <property type="entry name" value="Thioredoxin-like"/>
    <property type="match status" value="1"/>
</dbReference>
<proteinExistence type="predicted"/>
<evidence type="ECO:0000313" key="3">
    <source>
        <dbReference type="Proteomes" id="UP000249169"/>
    </source>
</evidence>
<evidence type="ECO:0000259" key="1">
    <source>
        <dbReference type="Pfam" id="PF17172"/>
    </source>
</evidence>
<dbReference type="AlphaFoldDB" id="A0A328C328"/>
<dbReference type="OrthoDB" id="7664269at2"/>
<dbReference type="PANTHER" id="PTHR12289">
    <property type="entry name" value="METAXIN RELATED"/>
    <property type="match status" value="1"/>
</dbReference>